<protein>
    <recommendedName>
        <fullName evidence="1">BTB domain-containing protein</fullName>
    </recommendedName>
</protein>
<dbReference type="InterPro" id="IPR011333">
    <property type="entry name" value="SKP1/BTB/POZ_sf"/>
</dbReference>
<dbReference type="Gene3D" id="3.30.710.10">
    <property type="entry name" value="Potassium Channel Kv1.1, Chain A"/>
    <property type="match status" value="1"/>
</dbReference>
<accession>A0AAQ4F0B3</accession>
<name>A0AAQ4F0B3_AMBAM</name>
<keyword evidence="3" id="KW-1185">Reference proteome</keyword>
<dbReference type="Pfam" id="PF00651">
    <property type="entry name" value="BTB"/>
    <property type="match status" value="1"/>
</dbReference>
<evidence type="ECO:0000313" key="2">
    <source>
        <dbReference type="EMBL" id="KAK8780546.1"/>
    </source>
</evidence>
<feature type="non-terminal residue" evidence="2">
    <location>
        <position position="1"/>
    </location>
</feature>
<feature type="domain" description="BTB" evidence="1">
    <location>
        <begin position="40"/>
        <end position="101"/>
    </location>
</feature>
<dbReference type="AlphaFoldDB" id="A0AAQ4F0B3"/>
<dbReference type="InterPro" id="IPR000210">
    <property type="entry name" value="BTB/POZ_dom"/>
</dbReference>
<evidence type="ECO:0000313" key="3">
    <source>
        <dbReference type="Proteomes" id="UP001321473"/>
    </source>
</evidence>
<organism evidence="2 3">
    <name type="scientific">Amblyomma americanum</name>
    <name type="common">Lone star tick</name>
    <dbReference type="NCBI Taxonomy" id="6943"/>
    <lineage>
        <taxon>Eukaryota</taxon>
        <taxon>Metazoa</taxon>
        <taxon>Ecdysozoa</taxon>
        <taxon>Arthropoda</taxon>
        <taxon>Chelicerata</taxon>
        <taxon>Arachnida</taxon>
        <taxon>Acari</taxon>
        <taxon>Parasitiformes</taxon>
        <taxon>Ixodida</taxon>
        <taxon>Ixodoidea</taxon>
        <taxon>Ixodidae</taxon>
        <taxon>Amblyomminae</taxon>
        <taxon>Amblyomma</taxon>
    </lineage>
</organism>
<evidence type="ECO:0000259" key="1">
    <source>
        <dbReference type="PROSITE" id="PS50097"/>
    </source>
</evidence>
<dbReference type="EMBL" id="JARKHS020008699">
    <property type="protein sequence ID" value="KAK8780546.1"/>
    <property type="molecule type" value="Genomic_DNA"/>
</dbReference>
<dbReference type="Proteomes" id="UP001321473">
    <property type="component" value="Unassembled WGS sequence"/>
</dbReference>
<gene>
    <name evidence="2" type="ORF">V5799_018113</name>
</gene>
<dbReference type="PROSITE" id="PS50097">
    <property type="entry name" value="BTB"/>
    <property type="match status" value="1"/>
</dbReference>
<reference evidence="2 3" key="1">
    <citation type="journal article" date="2023" name="Arcadia Sci">
        <title>De novo assembly of a long-read Amblyomma americanum tick genome.</title>
        <authorList>
            <person name="Chou S."/>
            <person name="Poskanzer K.E."/>
            <person name="Rollins M."/>
            <person name="Thuy-Boun P.S."/>
        </authorList>
    </citation>
    <scope>NUCLEOTIDE SEQUENCE [LARGE SCALE GENOMIC DNA]</scope>
    <source>
        <strain evidence="2">F_SG_1</strain>
        <tissue evidence="2">Salivary glands</tissue>
    </source>
</reference>
<sequence length="101" mass="11409">YCFRCKVYDDGVVRCNAETQCGKNLSEFSLAKFLGSADLTDVEFTVESQHYPGKRGSFKAHRLILALHIEDFKAMFYGEGVKEDKIVITDLHPDGFSALLR</sequence>
<dbReference type="SUPFAM" id="SSF54695">
    <property type="entry name" value="POZ domain"/>
    <property type="match status" value="1"/>
</dbReference>
<comment type="caution">
    <text evidence="2">The sequence shown here is derived from an EMBL/GenBank/DDBJ whole genome shotgun (WGS) entry which is preliminary data.</text>
</comment>
<proteinExistence type="predicted"/>